<dbReference type="VEuPathDB" id="FungiDB:HMPREF1544_04684"/>
<evidence type="ECO:0000313" key="1">
    <source>
        <dbReference type="EMBL" id="EPB88449.1"/>
    </source>
</evidence>
<dbReference type="EMBL" id="KE123950">
    <property type="protein sequence ID" value="EPB88449.1"/>
    <property type="molecule type" value="Genomic_DNA"/>
</dbReference>
<dbReference type="Proteomes" id="UP000014254">
    <property type="component" value="Unassembled WGS sequence"/>
</dbReference>
<protein>
    <submittedName>
        <fullName evidence="1">Uncharacterized protein</fullName>
    </submittedName>
</protein>
<organism evidence="1 2">
    <name type="scientific">Mucor circinelloides f. circinelloides (strain 1006PhL)</name>
    <name type="common">Mucormycosis agent</name>
    <name type="synonym">Calyptromyces circinelloides</name>
    <dbReference type="NCBI Taxonomy" id="1220926"/>
    <lineage>
        <taxon>Eukaryota</taxon>
        <taxon>Fungi</taxon>
        <taxon>Fungi incertae sedis</taxon>
        <taxon>Mucoromycota</taxon>
        <taxon>Mucoromycotina</taxon>
        <taxon>Mucoromycetes</taxon>
        <taxon>Mucorales</taxon>
        <taxon>Mucorineae</taxon>
        <taxon>Mucoraceae</taxon>
        <taxon>Mucor</taxon>
    </lineage>
</organism>
<accession>S2JF12</accession>
<dbReference type="InParanoid" id="S2JF12"/>
<dbReference type="OrthoDB" id="10323689at2759"/>
<keyword evidence="2" id="KW-1185">Reference proteome</keyword>
<gene>
    <name evidence="1" type="ORF">HMPREF1544_04684</name>
</gene>
<reference evidence="2" key="1">
    <citation type="submission" date="2013-05" db="EMBL/GenBank/DDBJ databases">
        <title>The Genome sequence of Mucor circinelloides f. circinelloides 1006PhL.</title>
        <authorList>
            <consortium name="The Broad Institute Genomics Platform"/>
            <person name="Cuomo C."/>
            <person name="Earl A."/>
            <person name="Findley K."/>
            <person name="Lee S.C."/>
            <person name="Walker B."/>
            <person name="Young S."/>
            <person name="Zeng Q."/>
            <person name="Gargeya S."/>
            <person name="Fitzgerald M."/>
            <person name="Haas B."/>
            <person name="Abouelleil A."/>
            <person name="Allen A.W."/>
            <person name="Alvarado L."/>
            <person name="Arachchi H.M."/>
            <person name="Berlin A.M."/>
            <person name="Chapman S.B."/>
            <person name="Gainer-Dewar J."/>
            <person name="Goldberg J."/>
            <person name="Griggs A."/>
            <person name="Gujja S."/>
            <person name="Hansen M."/>
            <person name="Howarth C."/>
            <person name="Imamovic A."/>
            <person name="Ireland A."/>
            <person name="Larimer J."/>
            <person name="McCowan C."/>
            <person name="Murphy C."/>
            <person name="Pearson M."/>
            <person name="Poon T.W."/>
            <person name="Priest M."/>
            <person name="Roberts A."/>
            <person name="Saif S."/>
            <person name="Shea T."/>
            <person name="Sisk P."/>
            <person name="Sykes S."/>
            <person name="Wortman J."/>
            <person name="Nusbaum C."/>
            <person name="Birren B."/>
        </authorList>
    </citation>
    <scope>NUCLEOTIDE SEQUENCE [LARGE SCALE GENOMIC DNA]</scope>
    <source>
        <strain evidence="2">1006PhL</strain>
    </source>
</reference>
<name>S2JF12_MUCC1</name>
<dbReference type="AlphaFoldDB" id="S2JF12"/>
<evidence type="ECO:0000313" key="2">
    <source>
        <dbReference type="Proteomes" id="UP000014254"/>
    </source>
</evidence>
<proteinExistence type="predicted"/>
<sequence>MRKRRTSNCYTTINSCSQSYHSRGAISAMGVVNIEIRLPNMKPKRVKVDDTRRRKQPQPKKMLFLENTMSFMDQYPNTKGSYIVMDDTYSVRQIKAYDSTIASAHRSVKHWLNAQSLGYSQVQKINQKHFAND</sequence>
<dbReference type="STRING" id="1220926.S2JF12"/>